<reference evidence="7 8" key="1">
    <citation type="journal article" date="2024" name="Commun. Biol.">
        <title>Comparative genomic analysis of thermophilic fungi reveals convergent evolutionary adaptations and gene losses.</title>
        <authorList>
            <person name="Steindorff A.S."/>
            <person name="Aguilar-Pontes M.V."/>
            <person name="Robinson A.J."/>
            <person name="Andreopoulos B."/>
            <person name="LaButti K."/>
            <person name="Kuo A."/>
            <person name="Mondo S."/>
            <person name="Riley R."/>
            <person name="Otillar R."/>
            <person name="Haridas S."/>
            <person name="Lipzen A."/>
            <person name="Grimwood J."/>
            <person name="Schmutz J."/>
            <person name="Clum A."/>
            <person name="Reid I.D."/>
            <person name="Moisan M.C."/>
            <person name="Butler G."/>
            <person name="Nguyen T.T.M."/>
            <person name="Dewar K."/>
            <person name="Conant G."/>
            <person name="Drula E."/>
            <person name="Henrissat B."/>
            <person name="Hansel C."/>
            <person name="Singer S."/>
            <person name="Hutchinson M.I."/>
            <person name="de Vries R.P."/>
            <person name="Natvig D.O."/>
            <person name="Powell A.J."/>
            <person name="Tsang A."/>
            <person name="Grigoriev I.V."/>
        </authorList>
    </citation>
    <scope>NUCLEOTIDE SEQUENCE [LARGE SCALE GENOMIC DNA]</scope>
    <source>
        <strain evidence="7 8">ATCC 24622</strain>
    </source>
</reference>
<gene>
    <name evidence="7" type="ORF">VTK73DRAFT_3204</name>
</gene>
<accession>A0ABR3X0I2</accession>
<feature type="compositionally biased region" description="Basic and acidic residues" evidence="5">
    <location>
        <begin position="539"/>
        <end position="550"/>
    </location>
</feature>
<feature type="region of interest" description="Disordered" evidence="5">
    <location>
        <begin position="506"/>
        <end position="563"/>
    </location>
</feature>
<evidence type="ECO:0000256" key="5">
    <source>
        <dbReference type="SAM" id="MobiDB-lite"/>
    </source>
</evidence>
<feature type="transmembrane region" description="Helical" evidence="6">
    <location>
        <begin position="91"/>
        <end position="108"/>
    </location>
</feature>
<evidence type="ECO:0000313" key="8">
    <source>
        <dbReference type="Proteomes" id="UP001586593"/>
    </source>
</evidence>
<feature type="transmembrane region" description="Helical" evidence="6">
    <location>
        <begin position="246"/>
        <end position="265"/>
    </location>
</feature>
<dbReference type="PANTHER" id="PTHR30249:SF0">
    <property type="entry name" value="PLASTIDAL GLYCOLATE_GLYCERATE TRANSLOCATOR 1, CHLOROPLASTIC"/>
    <property type="match status" value="1"/>
</dbReference>
<keyword evidence="8" id="KW-1185">Reference proteome</keyword>
<keyword evidence="3 6" id="KW-1133">Transmembrane helix</keyword>
<feature type="region of interest" description="Disordered" evidence="5">
    <location>
        <begin position="203"/>
        <end position="236"/>
    </location>
</feature>
<comment type="subcellular location">
    <subcellularLocation>
        <location evidence="1">Membrane</location>
        <topology evidence="1">Multi-pass membrane protein</topology>
    </subcellularLocation>
</comment>
<organism evidence="7 8">
    <name type="scientific">Phialemonium thermophilum</name>
    <dbReference type="NCBI Taxonomy" id="223376"/>
    <lineage>
        <taxon>Eukaryota</taxon>
        <taxon>Fungi</taxon>
        <taxon>Dikarya</taxon>
        <taxon>Ascomycota</taxon>
        <taxon>Pezizomycotina</taxon>
        <taxon>Sordariomycetes</taxon>
        <taxon>Sordariomycetidae</taxon>
        <taxon>Cephalothecales</taxon>
        <taxon>Cephalothecaceae</taxon>
        <taxon>Phialemonium</taxon>
    </lineage>
</organism>
<dbReference type="InterPro" id="IPR007300">
    <property type="entry name" value="CidB/LrgB"/>
</dbReference>
<evidence type="ECO:0008006" key="9">
    <source>
        <dbReference type="Google" id="ProtNLM"/>
    </source>
</evidence>
<dbReference type="Pfam" id="PF04172">
    <property type="entry name" value="LrgB"/>
    <property type="match status" value="1"/>
</dbReference>
<dbReference type="Proteomes" id="UP001586593">
    <property type="component" value="Unassembled WGS sequence"/>
</dbReference>
<feature type="transmembrane region" description="Helical" evidence="6">
    <location>
        <begin position="601"/>
        <end position="625"/>
    </location>
</feature>
<evidence type="ECO:0000256" key="4">
    <source>
        <dbReference type="ARBA" id="ARBA00023136"/>
    </source>
</evidence>
<evidence type="ECO:0000256" key="3">
    <source>
        <dbReference type="ARBA" id="ARBA00022989"/>
    </source>
</evidence>
<feature type="transmembrane region" description="Helical" evidence="6">
    <location>
        <begin position="12"/>
        <end position="29"/>
    </location>
</feature>
<evidence type="ECO:0000256" key="6">
    <source>
        <dbReference type="SAM" id="Phobius"/>
    </source>
</evidence>
<evidence type="ECO:0000313" key="7">
    <source>
        <dbReference type="EMBL" id="KAL1869203.1"/>
    </source>
</evidence>
<name>A0ABR3X0I2_9PEZI</name>
<evidence type="ECO:0000256" key="1">
    <source>
        <dbReference type="ARBA" id="ARBA00004141"/>
    </source>
</evidence>
<keyword evidence="2 6" id="KW-0812">Transmembrane</keyword>
<feature type="region of interest" description="Disordered" evidence="5">
    <location>
        <begin position="165"/>
        <end position="190"/>
    </location>
</feature>
<sequence>MMDRGSEQRKRVADGALAILWVVMAQFLLMGFEKALVQSPVAFPPTIPAMVTVFLVLLGLGSAWEGLPTFYDRQLRGPPMKLADGKFQANLVNRHMSIGFAVPIVLLRRLPLASSRTIGLIISAFCIAGILSTATVYLIAYATQLAILKLTDRLTRHRRPLWEQAPARDVESRGSPTIPAGDAQQQAEGDHDGELVVAAPPAKTENGSKEEDTPPPSQGQGSVEGQTRRTYPPRTPRARGVVRHPLIFFTWVIFFTVGLPLRYAAGFDAVLATSLLFALWFSFLAAQAQIKLLPFPERLLRVRTCLAAFVNPVLWTSIGLIAYVQIESVVSRRSVAAVVDQLEHNTTFAQFLARKDADLQKAHSSATSPAISAGDIAQWILNSGLTSWGFKMWECRDQLASSAGITVLTTSTVAALLDVMLGPALTRSLGLTDNPAYDLAFAARTVTIALGKPALEHLGGDLGVNAALVVANGIMYQMILGVGFGSWLAKLVREAELCAAVRRERRRRQSRTALRGHDKIDNPTPDNSSRRVSNSSRRRPPDESREREPSSEGNSQGELEEVLDESPEAIVASGVTVGINAAAMGTSHLYEARSVSAPYSALAMTAFGVATVGFAYTPLVANWVMDFVSRP</sequence>
<protein>
    <recommendedName>
        <fullName evidence="9">LrgB-like protein</fullName>
    </recommendedName>
</protein>
<dbReference type="EMBL" id="JAZHXJ010000199">
    <property type="protein sequence ID" value="KAL1869203.1"/>
    <property type="molecule type" value="Genomic_DNA"/>
</dbReference>
<feature type="transmembrane region" description="Helical" evidence="6">
    <location>
        <begin position="271"/>
        <end position="293"/>
    </location>
</feature>
<feature type="transmembrane region" description="Helical" evidence="6">
    <location>
        <begin position="49"/>
        <end position="71"/>
    </location>
</feature>
<evidence type="ECO:0000256" key="2">
    <source>
        <dbReference type="ARBA" id="ARBA00022692"/>
    </source>
</evidence>
<dbReference type="PANTHER" id="PTHR30249">
    <property type="entry name" value="PUTATIVE SEROTONIN TRANSPORTER"/>
    <property type="match status" value="1"/>
</dbReference>
<proteinExistence type="predicted"/>
<keyword evidence="4 6" id="KW-0472">Membrane</keyword>
<comment type="caution">
    <text evidence="7">The sequence shown here is derived from an EMBL/GenBank/DDBJ whole genome shotgun (WGS) entry which is preliminary data.</text>
</comment>
<feature type="transmembrane region" description="Helical" evidence="6">
    <location>
        <begin position="120"/>
        <end position="148"/>
    </location>
</feature>